<reference evidence="9 10" key="1">
    <citation type="submission" date="2020-09" db="EMBL/GenBank/DDBJ databases">
        <title>Paenibacillus sp. strain PR3 16S rRNA gene Genome sequencing and assembly.</title>
        <authorList>
            <person name="Kim J."/>
        </authorList>
    </citation>
    <scope>NUCLEOTIDE SEQUENCE [LARGE SCALE GENOMIC DNA]</scope>
    <source>
        <strain evidence="9 10">PR3</strain>
    </source>
</reference>
<dbReference type="PANTHER" id="PTHR36122">
    <property type="entry name" value="NICOTINAMIDE RIBOSIDE TRANSPORTER PNUC"/>
    <property type="match status" value="1"/>
</dbReference>
<name>A0ABR8MWU6_9BACL</name>
<comment type="similarity">
    <text evidence="2">Belongs to the nicotinamide ribonucleoside (NR) uptake permease (TC 4.B.1) family.</text>
</comment>
<evidence type="ECO:0000256" key="4">
    <source>
        <dbReference type="ARBA" id="ARBA00022475"/>
    </source>
</evidence>
<keyword evidence="10" id="KW-1185">Reference proteome</keyword>
<proteinExistence type="inferred from homology"/>
<dbReference type="Pfam" id="PF04973">
    <property type="entry name" value="NMN_transporter"/>
    <property type="match status" value="1"/>
</dbReference>
<evidence type="ECO:0000313" key="9">
    <source>
        <dbReference type="EMBL" id="MBD3920456.1"/>
    </source>
</evidence>
<dbReference type="PANTHER" id="PTHR36122:SF2">
    <property type="entry name" value="NICOTINAMIDE RIBOSIDE TRANSPORTER PNUC"/>
    <property type="match status" value="1"/>
</dbReference>
<keyword evidence="3" id="KW-0813">Transport</keyword>
<evidence type="ECO:0000256" key="2">
    <source>
        <dbReference type="ARBA" id="ARBA00006669"/>
    </source>
</evidence>
<evidence type="ECO:0000256" key="3">
    <source>
        <dbReference type="ARBA" id="ARBA00022448"/>
    </source>
</evidence>
<evidence type="ECO:0000256" key="1">
    <source>
        <dbReference type="ARBA" id="ARBA00004651"/>
    </source>
</evidence>
<comment type="caution">
    <text evidence="9">The sequence shown here is derived from an EMBL/GenBank/DDBJ whole genome shotgun (WGS) entry which is preliminary data.</text>
</comment>
<feature type="transmembrane region" description="Helical" evidence="8">
    <location>
        <begin position="183"/>
        <end position="201"/>
    </location>
</feature>
<dbReference type="InterPro" id="IPR006419">
    <property type="entry name" value="NMN_transpt_PnuC"/>
</dbReference>
<feature type="transmembrane region" description="Helical" evidence="8">
    <location>
        <begin position="135"/>
        <end position="153"/>
    </location>
</feature>
<evidence type="ECO:0000256" key="5">
    <source>
        <dbReference type="ARBA" id="ARBA00022692"/>
    </source>
</evidence>
<organism evidence="9 10">
    <name type="scientific">Paenibacillus terricola</name>
    <dbReference type="NCBI Taxonomy" id="2763503"/>
    <lineage>
        <taxon>Bacteria</taxon>
        <taxon>Bacillati</taxon>
        <taxon>Bacillota</taxon>
        <taxon>Bacilli</taxon>
        <taxon>Bacillales</taxon>
        <taxon>Paenibacillaceae</taxon>
        <taxon>Paenibacillus</taxon>
    </lineage>
</organism>
<keyword evidence="7 8" id="KW-0472">Membrane</keyword>
<accession>A0ABR8MWU6</accession>
<keyword evidence="6 8" id="KW-1133">Transmembrane helix</keyword>
<feature type="transmembrane region" description="Helical" evidence="8">
    <location>
        <begin position="46"/>
        <end position="64"/>
    </location>
</feature>
<keyword evidence="5 8" id="KW-0812">Transmembrane</keyword>
<comment type="subcellular location">
    <subcellularLocation>
        <location evidence="1">Cell membrane</location>
        <topology evidence="1">Multi-pass membrane protein</topology>
    </subcellularLocation>
</comment>
<protein>
    <submittedName>
        <fullName evidence="9">Nicotinamide mononucleotide transporter</fullName>
    </submittedName>
</protein>
<keyword evidence="4" id="KW-1003">Cell membrane</keyword>
<dbReference type="EMBL" id="JACXZA010000004">
    <property type="protein sequence ID" value="MBD3920456.1"/>
    <property type="molecule type" value="Genomic_DNA"/>
</dbReference>
<evidence type="ECO:0000256" key="8">
    <source>
        <dbReference type="SAM" id="Phobius"/>
    </source>
</evidence>
<dbReference type="Proteomes" id="UP000609346">
    <property type="component" value="Unassembled WGS sequence"/>
</dbReference>
<feature type="transmembrane region" description="Helical" evidence="8">
    <location>
        <begin position="70"/>
        <end position="89"/>
    </location>
</feature>
<dbReference type="RefSeq" id="WP_191204752.1">
    <property type="nucleotide sequence ID" value="NZ_JACXZA010000004.1"/>
</dbReference>
<dbReference type="NCBIfam" id="TIGR01528">
    <property type="entry name" value="NMN_trans_PnuC"/>
    <property type="match status" value="1"/>
</dbReference>
<feature type="transmembrane region" description="Helical" evidence="8">
    <location>
        <begin position="110"/>
        <end position="129"/>
    </location>
</feature>
<evidence type="ECO:0000256" key="6">
    <source>
        <dbReference type="ARBA" id="ARBA00022989"/>
    </source>
</evidence>
<gene>
    <name evidence="9" type="ORF">H8B09_16965</name>
</gene>
<evidence type="ECO:0000313" key="10">
    <source>
        <dbReference type="Proteomes" id="UP000609346"/>
    </source>
</evidence>
<feature type="transmembrane region" description="Helical" evidence="8">
    <location>
        <begin position="160"/>
        <end position="177"/>
    </location>
</feature>
<sequence length="230" mass="26157">MNKPITMAALCLAMLAVAYFTSSTMLEMSATITGLLSVWLTARENIWAWPIGLINVSCFFYMFWDVKLYADMTLQVFFLILSIYGWVVWLTKRGSGRVRPTRRISRGLAIGLFMLLPLATWGWGAWLAAYTDASIPYLDAFIATLSLIAQYLLSYKILENWYCWLLVDVLSVGMYAYKELYAVAFLYVIFLVIAAAGLYSWRKQWRASNGVNGGYGEIAAMHEGEISYER</sequence>
<evidence type="ECO:0000256" key="7">
    <source>
        <dbReference type="ARBA" id="ARBA00023136"/>
    </source>
</evidence>
<feature type="transmembrane region" description="Helical" evidence="8">
    <location>
        <begin position="6"/>
        <end position="26"/>
    </location>
</feature>